<gene>
    <name evidence="2" type="ORF">EHYA_07983</name>
</gene>
<evidence type="ECO:0000313" key="2">
    <source>
        <dbReference type="EMBL" id="GCE00258.1"/>
    </source>
</evidence>
<dbReference type="EMBL" id="BIFH01000038">
    <property type="protein sequence ID" value="GCE00258.1"/>
    <property type="molecule type" value="Genomic_DNA"/>
</dbReference>
<sequence length="111" mass="11835">MLLHLVLATWKPDVRAEDVAELAASVRRFADDIPEVLLVRAGADLELQEHNADFGMAAVFADGAALGAFAAHPAHLAVSRRLATMVASVTRLQFPLADDDPIVGRPDPVKA</sequence>
<dbReference type="SMART" id="SM00886">
    <property type="entry name" value="Dabb"/>
    <property type="match status" value="1"/>
</dbReference>
<dbReference type="RefSeq" id="WP_126641994.1">
    <property type="nucleotide sequence ID" value="NZ_BIFH01000038.1"/>
</dbReference>
<dbReference type="Gene3D" id="3.30.70.100">
    <property type="match status" value="1"/>
</dbReference>
<dbReference type="InterPro" id="IPR013097">
    <property type="entry name" value="Dabb"/>
</dbReference>
<proteinExistence type="predicted"/>
<keyword evidence="3" id="KW-1185">Reference proteome</keyword>
<dbReference type="PROSITE" id="PS51502">
    <property type="entry name" value="S_R_A_B_BARREL"/>
    <property type="match status" value="1"/>
</dbReference>
<protein>
    <submittedName>
        <fullName evidence="2">Stress protein</fullName>
    </submittedName>
</protein>
<organism evidence="2 3">
    <name type="scientific">Embleya hyalina</name>
    <dbReference type="NCBI Taxonomy" id="516124"/>
    <lineage>
        <taxon>Bacteria</taxon>
        <taxon>Bacillati</taxon>
        <taxon>Actinomycetota</taxon>
        <taxon>Actinomycetes</taxon>
        <taxon>Kitasatosporales</taxon>
        <taxon>Streptomycetaceae</taxon>
        <taxon>Embleya</taxon>
    </lineage>
</organism>
<dbReference type="Pfam" id="PF07876">
    <property type="entry name" value="Dabb"/>
    <property type="match status" value="1"/>
</dbReference>
<evidence type="ECO:0000259" key="1">
    <source>
        <dbReference type="PROSITE" id="PS51502"/>
    </source>
</evidence>
<dbReference type="InterPro" id="IPR011008">
    <property type="entry name" value="Dimeric_a/b-barrel"/>
</dbReference>
<comment type="caution">
    <text evidence="2">The sequence shown here is derived from an EMBL/GenBank/DDBJ whole genome shotgun (WGS) entry which is preliminary data.</text>
</comment>
<dbReference type="OrthoDB" id="6637496at2"/>
<evidence type="ECO:0000313" key="3">
    <source>
        <dbReference type="Proteomes" id="UP000286931"/>
    </source>
</evidence>
<reference evidence="2 3" key="1">
    <citation type="submission" date="2018-12" db="EMBL/GenBank/DDBJ databases">
        <title>Draft genome sequence of Embleya hyalina NBRC 13850T.</title>
        <authorList>
            <person name="Komaki H."/>
            <person name="Hosoyama A."/>
            <person name="Kimura A."/>
            <person name="Ichikawa N."/>
            <person name="Tamura T."/>
        </authorList>
    </citation>
    <scope>NUCLEOTIDE SEQUENCE [LARGE SCALE GENOMIC DNA]</scope>
    <source>
        <strain evidence="2 3">NBRC 13850</strain>
    </source>
</reference>
<dbReference type="AlphaFoldDB" id="A0A401Z0A8"/>
<dbReference type="Proteomes" id="UP000286931">
    <property type="component" value="Unassembled WGS sequence"/>
</dbReference>
<dbReference type="SUPFAM" id="SSF54909">
    <property type="entry name" value="Dimeric alpha+beta barrel"/>
    <property type="match status" value="1"/>
</dbReference>
<name>A0A401Z0A8_9ACTN</name>
<feature type="domain" description="Stress-response A/B barrel" evidence="1">
    <location>
        <begin position="2"/>
        <end position="94"/>
    </location>
</feature>
<accession>A0A401Z0A8</accession>